<dbReference type="Gene3D" id="3.40.50.2000">
    <property type="entry name" value="Glycogen Phosphorylase B"/>
    <property type="match status" value="2"/>
</dbReference>
<dbReference type="Pfam" id="PF01075">
    <property type="entry name" value="Glyco_transf_9"/>
    <property type="match status" value="1"/>
</dbReference>
<dbReference type="RefSeq" id="WP_380202555.1">
    <property type="nucleotide sequence ID" value="NZ_JBHTEK010000001.1"/>
</dbReference>
<dbReference type="PANTHER" id="PTHR30160:SF1">
    <property type="entry name" value="LIPOPOLYSACCHARIDE 1,2-N-ACETYLGLUCOSAMINETRANSFERASE-RELATED"/>
    <property type="match status" value="1"/>
</dbReference>
<name>A0ABW2U6T2_9BACT</name>
<evidence type="ECO:0000256" key="1">
    <source>
        <dbReference type="ARBA" id="ARBA00022676"/>
    </source>
</evidence>
<dbReference type="CDD" id="cd03789">
    <property type="entry name" value="GT9_LPS_heptosyltransferase"/>
    <property type="match status" value="1"/>
</dbReference>
<evidence type="ECO:0000256" key="2">
    <source>
        <dbReference type="ARBA" id="ARBA00022679"/>
    </source>
</evidence>
<sequence length="356" mass="38511">MPTAPPATLLIQTAFIGDVILMTALLEHLHRTEPNTPVDVLVRRGNESLLAGHPYVRQVLIWDKKHRKYAALWQLLRQIRATGYGRVVTLQRFASTGFLTAFSRAPERVGFAKNPLSRFFTRRVPHNIGDGTHEVVRNLALLGGNEELRMKNEELSTGGNSPFFIPHSSITKPKLYPSAADEATAAAFAAEGAYVCLAPTSVWFTKQYPEEKWLELLAALPAHLRVYLLGGPPDVAPCERLAAASGRANLTNLAGKLNLLASAALMRGAVMNYVNDSAPMHLCSAVGAPVTAVFCSTVPEFGFGPLAPVSFVVQTREPLACKPCGLHGHGACPLGHFRCAYGIEVDQLLQSLNSVG</sequence>
<dbReference type="PANTHER" id="PTHR30160">
    <property type="entry name" value="TETRAACYLDISACCHARIDE 4'-KINASE-RELATED"/>
    <property type="match status" value="1"/>
</dbReference>
<dbReference type="EMBL" id="JBHTEK010000001">
    <property type="protein sequence ID" value="MFC7667766.1"/>
    <property type="molecule type" value="Genomic_DNA"/>
</dbReference>
<dbReference type="InterPro" id="IPR051199">
    <property type="entry name" value="LPS_LOS_Heptosyltrfase"/>
</dbReference>
<comment type="caution">
    <text evidence="3">The sequence shown here is derived from an EMBL/GenBank/DDBJ whole genome shotgun (WGS) entry which is preliminary data.</text>
</comment>
<evidence type="ECO:0000313" key="3">
    <source>
        <dbReference type="EMBL" id="MFC7667766.1"/>
    </source>
</evidence>
<dbReference type="SUPFAM" id="SSF53756">
    <property type="entry name" value="UDP-Glycosyltransferase/glycogen phosphorylase"/>
    <property type="match status" value="1"/>
</dbReference>
<keyword evidence="2" id="KW-0808">Transferase</keyword>
<reference evidence="4" key="1">
    <citation type="journal article" date="2019" name="Int. J. Syst. Evol. Microbiol.">
        <title>The Global Catalogue of Microorganisms (GCM) 10K type strain sequencing project: providing services to taxonomists for standard genome sequencing and annotation.</title>
        <authorList>
            <consortium name="The Broad Institute Genomics Platform"/>
            <consortium name="The Broad Institute Genome Sequencing Center for Infectious Disease"/>
            <person name="Wu L."/>
            <person name="Ma J."/>
        </authorList>
    </citation>
    <scope>NUCLEOTIDE SEQUENCE [LARGE SCALE GENOMIC DNA]</scope>
    <source>
        <strain evidence="4">JCM 19635</strain>
    </source>
</reference>
<keyword evidence="4" id="KW-1185">Reference proteome</keyword>
<organism evidence="3 4">
    <name type="scientific">Hymenobacter humi</name>
    <dbReference type="NCBI Taxonomy" id="1411620"/>
    <lineage>
        <taxon>Bacteria</taxon>
        <taxon>Pseudomonadati</taxon>
        <taxon>Bacteroidota</taxon>
        <taxon>Cytophagia</taxon>
        <taxon>Cytophagales</taxon>
        <taxon>Hymenobacteraceae</taxon>
        <taxon>Hymenobacter</taxon>
    </lineage>
</organism>
<accession>A0ABW2U6T2</accession>
<gene>
    <name evidence="3" type="ORF">ACFQT0_10495</name>
</gene>
<evidence type="ECO:0000313" key="4">
    <source>
        <dbReference type="Proteomes" id="UP001596513"/>
    </source>
</evidence>
<protein>
    <submittedName>
        <fullName evidence="3">Glycosyltransferase family 9 protein</fullName>
    </submittedName>
</protein>
<dbReference type="InterPro" id="IPR002201">
    <property type="entry name" value="Glyco_trans_9"/>
</dbReference>
<proteinExistence type="predicted"/>
<keyword evidence="1" id="KW-0328">Glycosyltransferase</keyword>
<dbReference type="Proteomes" id="UP001596513">
    <property type="component" value="Unassembled WGS sequence"/>
</dbReference>